<dbReference type="RefSeq" id="WP_035930669.1">
    <property type="nucleotide sequence ID" value="NZ_JSUH01000036.1"/>
</dbReference>
<name>A0A0A6VM57_KOCRO</name>
<evidence type="ECO:0008006" key="3">
    <source>
        <dbReference type="Google" id="ProtNLM"/>
    </source>
</evidence>
<evidence type="ECO:0000313" key="2">
    <source>
        <dbReference type="Proteomes" id="UP000030466"/>
    </source>
</evidence>
<dbReference type="Proteomes" id="UP000030466">
    <property type="component" value="Unassembled WGS sequence"/>
</dbReference>
<accession>A0A0A6VM57</accession>
<dbReference type="InterPro" id="IPR032584">
    <property type="entry name" value="DUF4913"/>
</dbReference>
<proteinExistence type="predicted"/>
<reference evidence="1 2" key="1">
    <citation type="journal article" date="2003" name="Int. J. Syst. Evol. Microbiol.">
        <title>Kocuria polaris sp. nov., an orange-pigmented psychrophilic bacterium isolated from an Antarctic cyanobacterial mat sample.</title>
        <authorList>
            <person name="Reddy G.S."/>
            <person name="Prakash J.S."/>
            <person name="Prabahar V."/>
            <person name="Matsumoto G.I."/>
            <person name="Stackebrandt E."/>
            <person name="Shivaji S."/>
        </authorList>
    </citation>
    <scope>NUCLEOTIDE SEQUENCE [LARGE SCALE GENOMIC DNA]</scope>
    <source>
        <strain evidence="1 2">CMS 76or</strain>
    </source>
</reference>
<dbReference type="Pfam" id="PF16259">
    <property type="entry name" value="DUF4913"/>
    <property type="match status" value="1"/>
</dbReference>
<dbReference type="EMBL" id="JSUH01000036">
    <property type="protein sequence ID" value="KHD96195.1"/>
    <property type="molecule type" value="Genomic_DNA"/>
</dbReference>
<organism evidence="1 2">
    <name type="scientific">Kocuria rosea subsp. polaris</name>
    <dbReference type="NCBI Taxonomy" id="136273"/>
    <lineage>
        <taxon>Bacteria</taxon>
        <taxon>Bacillati</taxon>
        <taxon>Actinomycetota</taxon>
        <taxon>Actinomycetes</taxon>
        <taxon>Micrococcales</taxon>
        <taxon>Micrococcaceae</taxon>
        <taxon>Kocuria</taxon>
    </lineage>
</organism>
<sequence length="121" mass="13931">MSEAGEQDTETVDGPTQEEFVTWVEGLVSRLESVDRSANRHWCPQWWAHTEAVDRLSALHAQWLMASEENSMSSWWVDHFDRHASVLFSPHGPFGECGTKHIEKGIRRTLATEQPPAEWTW</sequence>
<dbReference type="OrthoDB" id="4570343at2"/>
<gene>
    <name evidence="1" type="ORF">GY22_17020</name>
</gene>
<comment type="caution">
    <text evidence="1">The sequence shown here is derived from an EMBL/GenBank/DDBJ whole genome shotgun (WGS) entry which is preliminary data.</text>
</comment>
<protein>
    <recommendedName>
        <fullName evidence="3">DUF4913 domain-containing protein</fullName>
    </recommendedName>
</protein>
<dbReference type="AlphaFoldDB" id="A0A0A6VM57"/>
<keyword evidence="2" id="KW-1185">Reference proteome</keyword>
<evidence type="ECO:0000313" key="1">
    <source>
        <dbReference type="EMBL" id="KHD96195.1"/>
    </source>
</evidence>